<dbReference type="InterPro" id="IPR036188">
    <property type="entry name" value="FAD/NAD-bd_sf"/>
</dbReference>
<dbReference type="GO" id="GO:0050660">
    <property type="term" value="F:flavin adenine dinucleotide binding"/>
    <property type="evidence" value="ECO:0007669"/>
    <property type="project" value="InterPro"/>
</dbReference>
<evidence type="ECO:0000256" key="3">
    <source>
        <dbReference type="ARBA" id="ARBA00004370"/>
    </source>
</evidence>
<dbReference type="PANTHER" id="PTHR46056">
    <property type="entry name" value="LONG-CHAIN-ALCOHOL OXIDASE"/>
    <property type="match status" value="1"/>
</dbReference>
<evidence type="ECO:0000256" key="6">
    <source>
        <dbReference type="ARBA" id="ARBA00022630"/>
    </source>
</evidence>
<evidence type="ECO:0000313" key="19">
    <source>
        <dbReference type="Proteomes" id="UP000247498"/>
    </source>
</evidence>
<keyword evidence="11 14" id="KW-0472">Membrane</keyword>
<dbReference type="Pfam" id="PF00732">
    <property type="entry name" value="GMC_oxred_N"/>
    <property type="match status" value="1"/>
</dbReference>
<proteinExistence type="inferred from homology"/>
<evidence type="ECO:0000256" key="1">
    <source>
        <dbReference type="ARBA" id="ARBA00000920"/>
    </source>
</evidence>
<keyword evidence="9 14" id="KW-1133">Transmembrane helix</keyword>
<dbReference type="Pfam" id="PF00890">
    <property type="entry name" value="FAD_binding_2"/>
    <property type="match status" value="1"/>
</dbReference>
<keyword evidence="7 14" id="KW-0812">Transmembrane</keyword>
<dbReference type="Proteomes" id="UP000247498">
    <property type="component" value="Unassembled WGS sequence"/>
</dbReference>
<evidence type="ECO:0000259" key="17">
    <source>
        <dbReference type="Pfam" id="PF05199"/>
    </source>
</evidence>
<evidence type="ECO:0000256" key="2">
    <source>
        <dbReference type="ARBA" id="ARBA00003842"/>
    </source>
</evidence>
<dbReference type="InParanoid" id="A0A2V0PF46"/>
<dbReference type="Pfam" id="PF05199">
    <property type="entry name" value="GMC_oxred_C"/>
    <property type="match status" value="1"/>
</dbReference>
<dbReference type="InterPro" id="IPR012400">
    <property type="entry name" value="Long_Oxdase"/>
</dbReference>
<accession>A0A2V0PF46</accession>
<evidence type="ECO:0000256" key="12">
    <source>
        <dbReference type="PIRSR" id="PIRSR028937-1"/>
    </source>
</evidence>
<organism evidence="18 19">
    <name type="scientific">Raphidocelis subcapitata</name>
    <dbReference type="NCBI Taxonomy" id="307507"/>
    <lineage>
        <taxon>Eukaryota</taxon>
        <taxon>Viridiplantae</taxon>
        <taxon>Chlorophyta</taxon>
        <taxon>core chlorophytes</taxon>
        <taxon>Chlorophyceae</taxon>
        <taxon>CS clade</taxon>
        <taxon>Sphaeropleales</taxon>
        <taxon>Selenastraceae</taxon>
        <taxon>Raphidocelis</taxon>
    </lineage>
</organism>
<name>A0A2V0PF46_9CHLO</name>
<feature type="domain" description="FAD-dependent oxidoreductase 2 FAD-binding" evidence="16">
    <location>
        <begin position="251"/>
        <end position="285"/>
    </location>
</feature>
<feature type="compositionally biased region" description="Gly residues" evidence="13">
    <location>
        <begin position="788"/>
        <end position="804"/>
    </location>
</feature>
<comment type="catalytic activity">
    <reaction evidence="1">
        <text>a long-chain primary fatty alcohol + O2 = a long-chain fatty aldehyde + H2O2</text>
        <dbReference type="Rhea" id="RHEA:22756"/>
        <dbReference type="ChEBI" id="CHEBI:15379"/>
        <dbReference type="ChEBI" id="CHEBI:16240"/>
        <dbReference type="ChEBI" id="CHEBI:17176"/>
        <dbReference type="ChEBI" id="CHEBI:77396"/>
        <dbReference type="EC" id="1.1.3.20"/>
    </reaction>
</comment>
<evidence type="ECO:0000259" key="15">
    <source>
        <dbReference type="Pfam" id="PF00732"/>
    </source>
</evidence>
<dbReference type="AlphaFoldDB" id="A0A2V0PF46"/>
<comment type="subcellular location">
    <subcellularLocation>
        <location evidence="3">Membrane</location>
    </subcellularLocation>
</comment>
<evidence type="ECO:0000256" key="10">
    <source>
        <dbReference type="ARBA" id="ARBA00023002"/>
    </source>
</evidence>
<keyword evidence="6" id="KW-0285">Flavoprotein</keyword>
<dbReference type="Gene3D" id="3.50.50.60">
    <property type="entry name" value="FAD/NAD(P)-binding domain"/>
    <property type="match status" value="2"/>
</dbReference>
<keyword evidence="8" id="KW-0274">FAD</keyword>
<feature type="domain" description="Glucose-methanol-choline oxidoreductase N-terminal" evidence="15">
    <location>
        <begin position="298"/>
        <end position="531"/>
    </location>
</feature>
<dbReference type="PIRSF" id="PIRSF028937">
    <property type="entry name" value="Lg_Ch_AO"/>
    <property type="match status" value="1"/>
</dbReference>
<evidence type="ECO:0000256" key="11">
    <source>
        <dbReference type="ARBA" id="ARBA00023136"/>
    </source>
</evidence>
<dbReference type="PANTHER" id="PTHR46056:SF12">
    <property type="entry name" value="LONG-CHAIN-ALCOHOL OXIDASE"/>
    <property type="match status" value="1"/>
</dbReference>
<dbReference type="FunCoup" id="A0A2V0PF46">
    <property type="interactions" value="84"/>
</dbReference>
<sequence>MAGGTGVGTAPTIRDSAVERAQLKVLRSLADAIWPSEPAPDGASDAEARFYATSGAEVAALPEQALLLIQKRLMGYNKGALLLVLYLLSWPLATLLLAGRHALSPSFPWLPRAYPDLPLKQRQAALLAWRHHWIKGLRAAYKAIKSVIVAVVFSSLDAAGANPFFGAVNYPGGAPKMPEPAPSPEALQAEEVLASAVVDARAALAAAGPAGLGRYLERRGLRPAQPSDAARAEAARAGREGGALAAVLSADAVVVGSGAGGGVAAAQLAAAGLRVVVIEKGSWKRMADLTLLESESTQEMFERGAFLTTDDGGMSILAGATMGGGTKINWCASLRTPDHVRREWADRHGLPAFATPAYDSSLDAVLSRLGVQETTRLNGNNGALFDGLCELGADARQLPRNCRSDECSGHCSLGCKTGHKVSTDVSYLADAARHGARILTGARARRVITEAAPAPVRGGARASEVARARVAAGVELVIGGDEDDYSSGTRVVVMAPLVIASAGSIHNPALLLRSGVTCGGNVGAHLRLHPAFGVMGVFDKRQAHCGSDTGTVDMYQGAMMLTYSLSAANWEQGGYGAMVSVPSLHPGLMAACHPWNPLEFKNQLIRMQDIAVSVIFARDRGGGRVTVDGRGRPRVHYWPTPETARSVLEGMELALRAYMAAGAESVTLPHAFGHLVAHRDQGEAGLEAMIADAYATGVEKFDMPLFSAHQMGSCRMGSSPRDSVCDGSGEVWEVSGLFVADASAFPTASGVNPMITAMAIAHMVSSGIAARAAAARKASLLANGGAGAGAGRGGAARGGGGGGKVSITATAAGRDDGGDDVRAARDQAD</sequence>
<feature type="region of interest" description="Disordered" evidence="13">
    <location>
        <begin position="788"/>
        <end position="829"/>
    </location>
</feature>
<evidence type="ECO:0000256" key="7">
    <source>
        <dbReference type="ARBA" id="ARBA00022692"/>
    </source>
</evidence>
<feature type="active site" description="Proton acceptor" evidence="12">
    <location>
        <position position="709"/>
    </location>
</feature>
<dbReference type="InterPro" id="IPR003953">
    <property type="entry name" value="FAD-dep_OxRdtase_2_FAD-bd"/>
</dbReference>
<feature type="compositionally biased region" description="Basic and acidic residues" evidence="13">
    <location>
        <begin position="813"/>
        <end position="829"/>
    </location>
</feature>
<evidence type="ECO:0000256" key="9">
    <source>
        <dbReference type="ARBA" id="ARBA00022989"/>
    </source>
</evidence>
<dbReference type="GO" id="GO:0046577">
    <property type="term" value="F:long-chain-alcohol oxidase activity"/>
    <property type="evidence" value="ECO:0007669"/>
    <property type="project" value="UniProtKB-EC"/>
</dbReference>
<evidence type="ECO:0000256" key="8">
    <source>
        <dbReference type="ARBA" id="ARBA00022827"/>
    </source>
</evidence>
<dbReference type="EMBL" id="BDRX01000126">
    <property type="protein sequence ID" value="GBF98468.1"/>
    <property type="molecule type" value="Genomic_DNA"/>
</dbReference>
<dbReference type="InterPro" id="IPR007867">
    <property type="entry name" value="GMC_OxRtase_C"/>
</dbReference>
<feature type="transmembrane region" description="Helical" evidence="14">
    <location>
        <begin position="80"/>
        <end position="98"/>
    </location>
</feature>
<dbReference type="SUPFAM" id="SSF51905">
    <property type="entry name" value="FAD/NAD(P)-binding domain"/>
    <property type="match status" value="1"/>
</dbReference>
<dbReference type="InterPro" id="IPR000172">
    <property type="entry name" value="GMC_OxRdtase_N"/>
</dbReference>
<comment type="caution">
    <text evidence="18">The sequence shown here is derived from an EMBL/GenBank/DDBJ whole genome shotgun (WGS) entry which is preliminary data.</text>
</comment>
<evidence type="ECO:0000256" key="14">
    <source>
        <dbReference type="SAM" id="Phobius"/>
    </source>
</evidence>
<evidence type="ECO:0000313" key="18">
    <source>
        <dbReference type="EMBL" id="GBF98468.1"/>
    </source>
</evidence>
<keyword evidence="10" id="KW-0560">Oxidoreductase</keyword>
<evidence type="ECO:0000259" key="16">
    <source>
        <dbReference type="Pfam" id="PF00890"/>
    </source>
</evidence>
<evidence type="ECO:0000256" key="5">
    <source>
        <dbReference type="ARBA" id="ARBA00013125"/>
    </source>
</evidence>
<comment type="similarity">
    <text evidence="4">Belongs to the GMC oxidoreductase family.</text>
</comment>
<dbReference type="STRING" id="307507.A0A2V0PF46"/>
<gene>
    <name evidence="18" type="ORF">Rsub_11678</name>
</gene>
<evidence type="ECO:0000256" key="13">
    <source>
        <dbReference type="SAM" id="MobiDB-lite"/>
    </source>
</evidence>
<dbReference type="EC" id="1.1.3.20" evidence="5"/>
<reference evidence="18 19" key="1">
    <citation type="journal article" date="2018" name="Sci. Rep.">
        <title>Raphidocelis subcapitata (=Pseudokirchneriella subcapitata) provides an insight into genome evolution and environmental adaptations in the Sphaeropleales.</title>
        <authorList>
            <person name="Suzuki S."/>
            <person name="Yamaguchi H."/>
            <person name="Nakajima N."/>
            <person name="Kawachi M."/>
        </authorList>
    </citation>
    <scope>NUCLEOTIDE SEQUENCE [LARGE SCALE GENOMIC DNA]</scope>
    <source>
        <strain evidence="18 19">NIES-35</strain>
    </source>
</reference>
<protein>
    <recommendedName>
        <fullName evidence="5">long-chain-alcohol oxidase</fullName>
        <ecNumber evidence="5">1.1.3.20</ecNumber>
    </recommendedName>
</protein>
<keyword evidence="19" id="KW-1185">Reference proteome</keyword>
<comment type="function">
    <text evidence="2">Long-chain fatty alcohol oxidase involved in the omega-oxidation pathway of lipid degradation.</text>
</comment>
<dbReference type="OrthoDB" id="540387at2759"/>
<evidence type="ECO:0000256" key="4">
    <source>
        <dbReference type="ARBA" id="ARBA00010790"/>
    </source>
</evidence>
<feature type="domain" description="Glucose-methanol-choline oxidoreductase C-terminal" evidence="17">
    <location>
        <begin position="623"/>
        <end position="761"/>
    </location>
</feature>
<dbReference type="GO" id="GO:0016020">
    <property type="term" value="C:membrane"/>
    <property type="evidence" value="ECO:0007669"/>
    <property type="project" value="UniProtKB-SubCell"/>
</dbReference>